<comment type="similarity">
    <text evidence="1 3">Belongs to the UreD family.</text>
</comment>
<comment type="subcellular location">
    <subcellularLocation>
        <location evidence="3">Cytoplasm</location>
    </subcellularLocation>
</comment>
<evidence type="ECO:0000313" key="6">
    <source>
        <dbReference type="Proteomes" id="UP001138961"/>
    </source>
</evidence>
<sequence length="290" mass="30136">MRSPRFCRSEEPAITVPSPSLSPATPVPAVRSHGRVDLCVQARDDGTGIARLRTSGCLKLLFPTGRDPLTAVLLNTSGGLTGGDDLGVTLDARPGAHLALTTQAAERIYKASHGTARVVNTITAQAGSTVMWLPQDTILFDASGLNRRLHCEVAPTATALLVEPVVFGRALSGEALRDITYTDRIHVTRDGAPLVSDAIHIRGDAQAQLARAATAGGAGAMATLIYAAPDAGNRLDALRTAIGGGGAASSPRDGVICARLLAADSFELRRTLTRALTLLAGSALPPSWRL</sequence>
<gene>
    <name evidence="3" type="primary">ureD</name>
    <name evidence="5" type="ORF">LGQ03_16170</name>
</gene>
<dbReference type="HAMAP" id="MF_01384">
    <property type="entry name" value="UreD"/>
    <property type="match status" value="1"/>
</dbReference>
<organism evidence="5 6">
    <name type="scientific">Loktanella gaetbuli</name>
    <dbReference type="NCBI Taxonomy" id="2881335"/>
    <lineage>
        <taxon>Bacteria</taxon>
        <taxon>Pseudomonadati</taxon>
        <taxon>Pseudomonadota</taxon>
        <taxon>Alphaproteobacteria</taxon>
        <taxon>Rhodobacterales</taxon>
        <taxon>Roseobacteraceae</taxon>
        <taxon>Loktanella</taxon>
    </lineage>
</organism>
<evidence type="ECO:0000313" key="5">
    <source>
        <dbReference type="EMBL" id="MCB5200774.1"/>
    </source>
</evidence>
<comment type="caution">
    <text evidence="5">The sequence shown here is derived from an EMBL/GenBank/DDBJ whole genome shotgun (WGS) entry which is preliminary data.</text>
</comment>
<evidence type="ECO:0000256" key="1">
    <source>
        <dbReference type="ARBA" id="ARBA00007177"/>
    </source>
</evidence>
<proteinExistence type="inferred from homology"/>
<dbReference type="PANTHER" id="PTHR33643">
    <property type="entry name" value="UREASE ACCESSORY PROTEIN D"/>
    <property type="match status" value="1"/>
</dbReference>
<accession>A0ABS8BYT5</accession>
<evidence type="ECO:0000256" key="2">
    <source>
        <dbReference type="ARBA" id="ARBA00023186"/>
    </source>
</evidence>
<comment type="function">
    <text evidence="3">Required for maturation of urease via the functional incorporation of the urease nickel metallocenter.</text>
</comment>
<dbReference type="Proteomes" id="UP001138961">
    <property type="component" value="Unassembled WGS sequence"/>
</dbReference>
<keyword evidence="2 3" id="KW-0143">Chaperone</keyword>
<dbReference type="Pfam" id="PF01774">
    <property type="entry name" value="UreD"/>
    <property type="match status" value="1"/>
</dbReference>
<keyword evidence="3" id="KW-0996">Nickel insertion</keyword>
<feature type="region of interest" description="Disordered" evidence="4">
    <location>
        <begin position="1"/>
        <end position="26"/>
    </location>
</feature>
<protein>
    <recommendedName>
        <fullName evidence="3">Urease accessory protein UreD</fullName>
    </recommendedName>
</protein>
<evidence type="ECO:0000256" key="4">
    <source>
        <dbReference type="SAM" id="MobiDB-lite"/>
    </source>
</evidence>
<evidence type="ECO:0000256" key="3">
    <source>
        <dbReference type="HAMAP-Rule" id="MF_01384"/>
    </source>
</evidence>
<dbReference type="RefSeq" id="WP_226749241.1">
    <property type="nucleotide sequence ID" value="NZ_JAJATZ010000011.1"/>
</dbReference>
<dbReference type="InterPro" id="IPR002669">
    <property type="entry name" value="UreD"/>
</dbReference>
<keyword evidence="3" id="KW-0963">Cytoplasm</keyword>
<dbReference type="EMBL" id="JAJATZ010000011">
    <property type="protein sequence ID" value="MCB5200774.1"/>
    <property type="molecule type" value="Genomic_DNA"/>
</dbReference>
<dbReference type="PANTHER" id="PTHR33643:SF1">
    <property type="entry name" value="UREASE ACCESSORY PROTEIN D"/>
    <property type="match status" value="1"/>
</dbReference>
<keyword evidence="6" id="KW-1185">Reference proteome</keyword>
<comment type="subunit">
    <text evidence="3">UreD, UreF and UreG form a complex that acts as a GTP-hydrolysis-dependent molecular chaperone, activating the urease apoprotein by helping to assemble the nickel containing metallocenter of UreC. The UreE protein probably delivers the nickel.</text>
</comment>
<name>A0ABS8BYT5_9RHOB</name>
<reference evidence="5" key="1">
    <citation type="submission" date="2021-10" db="EMBL/GenBank/DDBJ databases">
        <title>Loktanella gaetbuli sp. nov., isolated from a tidal flat.</title>
        <authorList>
            <person name="Park S."/>
            <person name="Yoon J.-H."/>
        </authorList>
    </citation>
    <scope>NUCLEOTIDE SEQUENCE</scope>
    <source>
        <strain evidence="5">TSTF-M6</strain>
    </source>
</reference>